<dbReference type="CDD" id="cd11296">
    <property type="entry name" value="O-FucT_like"/>
    <property type="match status" value="1"/>
</dbReference>
<evidence type="ECO:0000313" key="6">
    <source>
        <dbReference type="Proteomes" id="UP000023152"/>
    </source>
</evidence>
<dbReference type="GO" id="GO:0016740">
    <property type="term" value="F:transferase activity"/>
    <property type="evidence" value="ECO:0007669"/>
    <property type="project" value="UniProtKB-KW"/>
</dbReference>
<evidence type="ECO:0008006" key="7">
    <source>
        <dbReference type="Google" id="ProtNLM"/>
    </source>
</evidence>
<evidence type="ECO:0000256" key="2">
    <source>
        <dbReference type="ARBA" id="ARBA00023253"/>
    </source>
</evidence>
<evidence type="ECO:0000256" key="3">
    <source>
        <dbReference type="ARBA" id="ARBA00023277"/>
    </source>
</evidence>
<gene>
    <name evidence="5" type="ORF">RFI_24758</name>
</gene>
<accession>X6MGS1</accession>
<evidence type="ECO:0000256" key="4">
    <source>
        <dbReference type="SAM" id="MobiDB-lite"/>
    </source>
</evidence>
<keyword evidence="2" id="KW-0294">Fucose metabolism</keyword>
<organism evidence="5 6">
    <name type="scientific">Reticulomyxa filosa</name>
    <dbReference type="NCBI Taxonomy" id="46433"/>
    <lineage>
        <taxon>Eukaryota</taxon>
        <taxon>Sar</taxon>
        <taxon>Rhizaria</taxon>
        <taxon>Retaria</taxon>
        <taxon>Foraminifera</taxon>
        <taxon>Monothalamids</taxon>
        <taxon>Reticulomyxidae</taxon>
        <taxon>Reticulomyxa</taxon>
    </lineage>
</organism>
<reference evidence="5 6" key="1">
    <citation type="journal article" date="2013" name="Curr. Biol.">
        <title>The Genome of the Foraminiferan Reticulomyxa filosa.</title>
        <authorList>
            <person name="Glockner G."/>
            <person name="Hulsmann N."/>
            <person name="Schleicher M."/>
            <person name="Noegel A.A."/>
            <person name="Eichinger L."/>
            <person name="Gallinger C."/>
            <person name="Pawlowski J."/>
            <person name="Sierra R."/>
            <person name="Euteneuer U."/>
            <person name="Pillet L."/>
            <person name="Moustafa A."/>
            <person name="Platzer M."/>
            <person name="Groth M."/>
            <person name="Szafranski K."/>
            <person name="Schliwa M."/>
        </authorList>
    </citation>
    <scope>NUCLEOTIDE SEQUENCE [LARGE SCALE GENOMIC DNA]</scope>
</reference>
<dbReference type="OMA" id="YADEHAT"/>
<proteinExistence type="predicted"/>
<dbReference type="Proteomes" id="UP000023152">
    <property type="component" value="Unassembled WGS sequence"/>
</dbReference>
<dbReference type="AlphaFoldDB" id="X6MGS1"/>
<dbReference type="PANTHER" id="PTHR31469">
    <property type="entry name" value="OS07G0633600 PROTEIN"/>
    <property type="match status" value="1"/>
</dbReference>
<dbReference type="Gene3D" id="3.40.50.11340">
    <property type="match status" value="1"/>
</dbReference>
<dbReference type="OrthoDB" id="1882547at2759"/>
<dbReference type="GO" id="GO:0006004">
    <property type="term" value="P:fucose metabolic process"/>
    <property type="evidence" value="ECO:0007669"/>
    <property type="project" value="UniProtKB-KW"/>
</dbReference>
<sequence length="483" mass="56853">KKKKKKITYHNGRSAQSRLHIKALAILAGGCIEAQEQQQQQQRNSGTGPEPLGTGSDGRSEKYMTFWTDCGGFNNIRMVFEYMVMVARLTNRVLVTPPEEGWYLIDWGGMSRMKTNDHSGRSEYSNFFDFDDLNLEVKTITAFEFAQQYGRQVGMPESWTQDSNNGLREHAKEYKRWCNRYADEHATNMPWGPLGNVLFWPSISAVEQAKRLPTDRFMAGRKRVQYSKEQQDMTWVHFPIVFFFKKKKGWKLQLLKFGFFFFFLKKKKKGNYRYLGQVSTFVWFSQRKDDLALRRVLRDHVHLRKEVFEYASYAIEFLGLFQYAAVHIRRNELQYRESFLEASISLQHIRPLIKKTEAIYISTDETNPHFFAAFEKEFKIWKYQDLFGEGKPLAHVQVPRRLEGVVEMVICAAGRIFFGTDTSTFTSYITRLRGYVNAPDKHTYHHNEQWTGNLLEDIKRYADLGGDRYMDEFPEMWEDIYGT</sequence>
<dbReference type="PANTHER" id="PTHR31469:SF8">
    <property type="entry name" value="OS07G0641000 PROTEIN"/>
    <property type="match status" value="1"/>
</dbReference>
<feature type="region of interest" description="Disordered" evidence="4">
    <location>
        <begin position="36"/>
        <end position="59"/>
    </location>
</feature>
<name>X6MGS1_RETFI</name>
<dbReference type="InterPro" id="IPR019378">
    <property type="entry name" value="GDP-Fuc_O-FucTrfase"/>
</dbReference>
<evidence type="ECO:0000313" key="5">
    <source>
        <dbReference type="EMBL" id="ETO12617.1"/>
    </source>
</evidence>
<dbReference type="EMBL" id="ASPP01021248">
    <property type="protein sequence ID" value="ETO12617.1"/>
    <property type="molecule type" value="Genomic_DNA"/>
</dbReference>
<feature type="non-terminal residue" evidence="5">
    <location>
        <position position="1"/>
    </location>
</feature>
<keyword evidence="6" id="KW-1185">Reference proteome</keyword>
<evidence type="ECO:0000256" key="1">
    <source>
        <dbReference type="ARBA" id="ARBA00022679"/>
    </source>
</evidence>
<feature type="non-terminal residue" evidence="5">
    <location>
        <position position="483"/>
    </location>
</feature>
<keyword evidence="1" id="KW-0808">Transferase</keyword>
<keyword evidence="3" id="KW-0119">Carbohydrate metabolism</keyword>
<protein>
    <recommendedName>
        <fullName evidence="7">O-fucosyltransferase family protein</fullName>
    </recommendedName>
</protein>
<dbReference type="Pfam" id="PF10250">
    <property type="entry name" value="O-FucT"/>
    <property type="match status" value="1"/>
</dbReference>
<dbReference type="Gene3D" id="3.40.50.11350">
    <property type="match status" value="1"/>
</dbReference>
<comment type="caution">
    <text evidence="5">The sequence shown here is derived from an EMBL/GenBank/DDBJ whole genome shotgun (WGS) entry which is preliminary data.</text>
</comment>